<accession>A0ABT0ZLJ1</accession>
<comment type="caution">
    <text evidence="2">The sequence shown here is derived from an EMBL/GenBank/DDBJ whole genome shotgun (WGS) entry which is preliminary data.</text>
</comment>
<proteinExistence type="predicted"/>
<protein>
    <recommendedName>
        <fullName evidence="4">Integral membrane protein</fullName>
    </recommendedName>
</protein>
<gene>
    <name evidence="2" type="ORF">NGF19_27375</name>
</gene>
<dbReference type="Proteomes" id="UP001523219">
    <property type="component" value="Unassembled WGS sequence"/>
</dbReference>
<dbReference type="EMBL" id="JAMWMR010000036">
    <property type="protein sequence ID" value="MCN9244459.1"/>
    <property type="molecule type" value="Genomic_DNA"/>
</dbReference>
<feature type="transmembrane region" description="Helical" evidence="1">
    <location>
        <begin position="37"/>
        <end position="55"/>
    </location>
</feature>
<keyword evidence="1" id="KW-0472">Membrane</keyword>
<evidence type="ECO:0008006" key="4">
    <source>
        <dbReference type="Google" id="ProtNLM"/>
    </source>
</evidence>
<evidence type="ECO:0000313" key="3">
    <source>
        <dbReference type="Proteomes" id="UP001523219"/>
    </source>
</evidence>
<name>A0ABT0ZLJ1_9ACTN</name>
<evidence type="ECO:0000256" key="1">
    <source>
        <dbReference type="SAM" id="Phobius"/>
    </source>
</evidence>
<keyword evidence="3" id="KW-1185">Reference proteome</keyword>
<keyword evidence="1" id="KW-0812">Transmembrane</keyword>
<reference evidence="2 3" key="1">
    <citation type="submission" date="2022-05" db="EMBL/GenBank/DDBJ databases">
        <title>Streptomyces sp. nov. RY43-2 isolated from soil of a peat swamp forest.</title>
        <authorList>
            <person name="Kanchanasin P."/>
            <person name="Tanasupawat S."/>
            <person name="Phongsopitanun W."/>
        </authorList>
    </citation>
    <scope>NUCLEOTIDE SEQUENCE [LARGE SCALE GENOMIC DNA]</scope>
    <source>
        <strain evidence="2 3">RY43-2</strain>
    </source>
</reference>
<sequence>MKDAALKAATNTKVYIGTWANTRVEKMKARRDQGQGAIEYVGITILVVAIIVALLNTDMGETIANKFKDKINEVLDS</sequence>
<keyword evidence="1" id="KW-1133">Transmembrane helix</keyword>
<evidence type="ECO:0000313" key="2">
    <source>
        <dbReference type="EMBL" id="MCN9244459.1"/>
    </source>
</evidence>
<organism evidence="2 3">
    <name type="scientific">Streptomyces macrolidinus</name>
    <dbReference type="NCBI Taxonomy" id="2952607"/>
    <lineage>
        <taxon>Bacteria</taxon>
        <taxon>Bacillati</taxon>
        <taxon>Actinomycetota</taxon>
        <taxon>Actinomycetes</taxon>
        <taxon>Kitasatosporales</taxon>
        <taxon>Streptomycetaceae</taxon>
        <taxon>Streptomyces</taxon>
    </lineage>
</organism>